<organism evidence="4 5">
    <name type="scientific">Cuscuta epithymum</name>
    <dbReference type="NCBI Taxonomy" id="186058"/>
    <lineage>
        <taxon>Eukaryota</taxon>
        <taxon>Viridiplantae</taxon>
        <taxon>Streptophyta</taxon>
        <taxon>Embryophyta</taxon>
        <taxon>Tracheophyta</taxon>
        <taxon>Spermatophyta</taxon>
        <taxon>Magnoliopsida</taxon>
        <taxon>eudicotyledons</taxon>
        <taxon>Gunneridae</taxon>
        <taxon>Pentapetalae</taxon>
        <taxon>asterids</taxon>
        <taxon>lamiids</taxon>
        <taxon>Solanales</taxon>
        <taxon>Convolvulaceae</taxon>
        <taxon>Cuscuteae</taxon>
        <taxon>Cuscuta</taxon>
        <taxon>Cuscuta subgen. Cuscuta</taxon>
    </lineage>
</organism>
<dbReference type="Pfam" id="PF01535">
    <property type="entry name" value="PPR"/>
    <property type="match status" value="4"/>
</dbReference>
<feature type="repeat" description="PPR" evidence="2">
    <location>
        <begin position="92"/>
        <end position="126"/>
    </location>
</feature>
<comment type="caution">
    <text evidence="4">The sequence shown here is derived from an EMBL/GenBank/DDBJ whole genome shotgun (WGS) entry which is preliminary data.</text>
</comment>
<dbReference type="InterPro" id="IPR011990">
    <property type="entry name" value="TPR-like_helical_dom_sf"/>
</dbReference>
<feature type="repeat" description="PPR" evidence="2">
    <location>
        <begin position="193"/>
        <end position="227"/>
    </location>
</feature>
<dbReference type="Proteomes" id="UP001152523">
    <property type="component" value="Unassembled WGS sequence"/>
</dbReference>
<keyword evidence="5" id="KW-1185">Reference proteome</keyword>
<dbReference type="PANTHER" id="PTHR24015:SF511">
    <property type="entry name" value="PENTATRICOPEPTIDE REPEAT-CONTAINING PROTEIN DOT4, CHLOROPLASTIC-LIKE"/>
    <property type="match status" value="1"/>
</dbReference>
<dbReference type="FunFam" id="1.25.40.10:FF:000285">
    <property type="entry name" value="Pentatricopeptide repeat-containing protein, chloroplastic"/>
    <property type="match status" value="1"/>
</dbReference>
<accession>A0AAV0EZA4</accession>
<dbReference type="NCBIfam" id="TIGR00756">
    <property type="entry name" value="PPR"/>
    <property type="match status" value="7"/>
</dbReference>
<protein>
    <recommendedName>
        <fullName evidence="6">Pentatricopeptide repeat-containing protein</fullName>
    </recommendedName>
</protein>
<dbReference type="PROSITE" id="PS51375">
    <property type="entry name" value="PPR"/>
    <property type="match status" value="7"/>
</dbReference>
<evidence type="ECO:0000313" key="5">
    <source>
        <dbReference type="Proteomes" id="UP001152523"/>
    </source>
</evidence>
<dbReference type="Gene3D" id="1.25.40.10">
    <property type="entry name" value="Tetratricopeptide repeat domain"/>
    <property type="match status" value="5"/>
</dbReference>
<dbReference type="InterPro" id="IPR002885">
    <property type="entry name" value="PPR_rpt"/>
</dbReference>
<dbReference type="EMBL" id="CAMAPF010000949">
    <property type="protein sequence ID" value="CAH9128524.1"/>
    <property type="molecule type" value="Genomic_DNA"/>
</dbReference>
<keyword evidence="1" id="KW-0677">Repeat</keyword>
<dbReference type="GO" id="GO:0009451">
    <property type="term" value="P:RNA modification"/>
    <property type="evidence" value="ECO:0007669"/>
    <property type="project" value="InterPro"/>
</dbReference>
<dbReference type="EMBL" id="CAMAPF010000029">
    <property type="protein sequence ID" value="CAH9075549.1"/>
    <property type="molecule type" value="Genomic_DNA"/>
</dbReference>
<feature type="repeat" description="PPR" evidence="2">
    <location>
        <begin position="463"/>
        <end position="497"/>
    </location>
</feature>
<feature type="repeat" description="PPR" evidence="2">
    <location>
        <begin position="498"/>
        <end position="532"/>
    </location>
</feature>
<evidence type="ECO:0008006" key="6">
    <source>
        <dbReference type="Google" id="ProtNLM"/>
    </source>
</evidence>
<dbReference type="Pfam" id="PF20431">
    <property type="entry name" value="E_motif"/>
    <property type="match status" value="1"/>
</dbReference>
<proteinExistence type="predicted"/>
<feature type="repeat" description="PPR" evidence="2">
    <location>
        <begin position="228"/>
        <end position="262"/>
    </location>
</feature>
<feature type="repeat" description="PPR" evidence="2">
    <location>
        <begin position="601"/>
        <end position="635"/>
    </location>
</feature>
<evidence type="ECO:0000256" key="2">
    <source>
        <dbReference type="PROSITE-ProRule" id="PRU00708"/>
    </source>
</evidence>
<dbReference type="GO" id="GO:0003723">
    <property type="term" value="F:RNA binding"/>
    <property type="evidence" value="ECO:0007669"/>
    <property type="project" value="InterPro"/>
</dbReference>
<evidence type="ECO:0000313" key="4">
    <source>
        <dbReference type="EMBL" id="CAH9128524.1"/>
    </source>
</evidence>
<evidence type="ECO:0000313" key="3">
    <source>
        <dbReference type="EMBL" id="CAH9075549.1"/>
    </source>
</evidence>
<evidence type="ECO:0000256" key="1">
    <source>
        <dbReference type="ARBA" id="ARBA00022737"/>
    </source>
</evidence>
<reference evidence="4" key="1">
    <citation type="submission" date="2022-07" db="EMBL/GenBank/DDBJ databases">
        <authorList>
            <person name="Macas J."/>
            <person name="Novak P."/>
            <person name="Neumann P."/>
        </authorList>
    </citation>
    <scope>NUCLEOTIDE SEQUENCE</scope>
</reference>
<sequence length="644" mass="72022">MAGLGPVRRVQTALSSIPSPDTRPLTVSHLNILLHLLSNSKIMRPGKQAHQHIIVHGLSGNSFIATKLIQMYADCDDISSALHLFDQLPEPNVFAWTSMISFFSRNTLSYECVITYAKMKRSGVLPDKFIFPRVLRACSLCSCLEIGTQVHKDIIVNGSGRDMHVGNSLIDMYSKCGDLHKGRLVFDLMVEKDLCSWNAIISGYVCNDFLAKAVELWGLMRIEGFEPDIFTFNTVMDAHCRMGHCNEAREIFKQIKNPTVVSWTTLISGYSRIGKHDTSLEIFKNMMSGKDIYYADLDCLSSVLSSCQRLKALRIGREIHAYGIKGERLCDFYRSAGPALVLMYSKCGKTECAMHVFDLVDNKLDDTVAWNAMILGFAEQGEPHLAVQSFRKMQKMRIRNDQTTITAILRVCDLAYGKQIHTYVCRRSSHNIIPVWNALMHMYAKCGCIKAAHKLFSNMSNKDLVSWNTMIRGFGMHGFGESSLQLLEEMKLSGILPNSLTITSALSACSHSGLIDQGVNIFKKMTQEGYYCALRMEHFTCVIDLLTRAGRVEEAVELIVRMRVGPGKQIWGSLLSAAVAQQNIDIAVLASKKMLGLEPQNAGHYVTLSNLYARGGRPEEALGLRKRMESLGLVKQFGRSWVEA</sequence>
<gene>
    <name evidence="4" type="ORF">CEPIT_LOCUS29147</name>
    <name evidence="3" type="ORF">CEPIT_LOCUS5493</name>
</gene>
<dbReference type="InterPro" id="IPR046960">
    <property type="entry name" value="PPR_At4g14850-like_plant"/>
</dbReference>
<dbReference type="InterPro" id="IPR046848">
    <property type="entry name" value="E_motif"/>
</dbReference>
<dbReference type="FunFam" id="1.25.40.10:FF:000090">
    <property type="entry name" value="Pentatricopeptide repeat-containing protein, chloroplastic"/>
    <property type="match status" value="1"/>
</dbReference>
<dbReference type="PANTHER" id="PTHR24015">
    <property type="entry name" value="OS07G0578800 PROTEIN-RELATED"/>
    <property type="match status" value="1"/>
</dbReference>
<dbReference type="AlphaFoldDB" id="A0AAV0EZA4"/>
<feature type="repeat" description="PPR" evidence="2">
    <location>
        <begin position="366"/>
        <end position="400"/>
    </location>
</feature>
<dbReference type="Pfam" id="PF13041">
    <property type="entry name" value="PPR_2"/>
    <property type="match status" value="3"/>
</dbReference>
<name>A0AAV0EZA4_9ASTE</name>